<dbReference type="Pfam" id="PF07508">
    <property type="entry name" value="Recombinase"/>
    <property type="match status" value="1"/>
</dbReference>
<keyword evidence="5" id="KW-1185">Reference proteome</keyword>
<reference evidence="4 5" key="1">
    <citation type="submission" date="2020-07" db="EMBL/GenBank/DDBJ databases">
        <title>Streptomyces isolated from Indian soil.</title>
        <authorList>
            <person name="Mandal S."/>
            <person name="Maiti P.K."/>
        </authorList>
    </citation>
    <scope>NUCLEOTIDE SEQUENCE [LARGE SCALE GENOMIC DNA]</scope>
    <source>
        <strain evidence="4 5">PSKA54</strain>
    </source>
</reference>
<evidence type="ECO:0000313" key="4">
    <source>
        <dbReference type="EMBL" id="MBA4867333.1"/>
    </source>
</evidence>
<organism evidence="4 5">
    <name type="scientific">Streptomyces himalayensis subsp. aureolus</name>
    <dbReference type="NCBI Taxonomy" id="2758039"/>
    <lineage>
        <taxon>Bacteria</taxon>
        <taxon>Bacillati</taxon>
        <taxon>Actinomycetota</taxon>
        <taxon>Actinomycetes</taxon>
        <taxon>Kitasatosporales</taxon>
        <taxon>Streptomycetaceae</taxon>
        <taxon>Streptomyces</taxon>
        <taxon>Streptomyces himalayensis</taxon>
    </lineage>
</organism>
<dbReference type="PANTHER" id="PTHR30461">
    <property type="entry name" value="DNA-INVERTASE FROM LAMBDOID PROPHAGE"/>
    <property type="match status" value="1"/>
</dbReference>
<protein>
    <submittedName>
        <fullName evidence="4">Recombinase family protein</fullName>
    </submittedName>
</protein>
<feature type="region of interest" description="Disordered" evidence="1">
    <location>
        <begin position="704"/>
        <end position="729"/>
    </location>
</feature>
<evidence type="ECO:0000259" key="2">
    <source>
        <dbReference type="PROSITE" id="PS51736"/>
    </source>
</evidence>
<feature type="compositionally biased region" description="Pro residues" evidence="1">
    <location>
        <begin position="623"/>
        <end position="637"/>
    </location>
</feature>
<name>A0A7W2D9Q9_9ACTN</name>
<dbReference type="Pfam" id="PF13408">
    <property type="entry name" value="Zn_ribbon_recom"/>
    <property type="match status" value="1"/>
</dbReference>
<dbReference type="InterPro" id="IPR036162">
    <property type="entry name" value="Resolvase-like_N_sf"/>
</dbReference>
<accession>A0A7W2D9Q9</accession>
<dbReference type="EMBL" id="JACEQY010000129">
    <property type="protein sequence ID" value="MBA4867333.1"/>
    <property type="molecule type" value="Genomic_DNA"/>
</dbReference>
<feature type="domain" description="Resolvase/invertase-type recombinase catalytic" evidence="2">
    <location>
        <begin position="22"/>
        <end position="173"/>
    </location>
</feature>
<dbReference type="GO" id="GO:0003677">
    <property type="term" value="F:DNA binding"/>
    <property type="evidence" value="ECO:0007669"/>
    <property type="project" value="InterPro"/>
</dbReference>
<dbReference type="InterPro" id="IPR006119">
    <property type="entry name" value="Resolv_N"/>
</dbReference>
<dbReference type="InterPro" id="IPR050639">
    <property type="entry name" value="SSR_resolvase"/>
</dbReference>
<evidence type="ECO:0000313" key="5">
    <source>
        <dbReference type="Proteomes" id="UP000586976"/>
    </source>
</evidence>
<gene>
    <name evidence="4" type="ORF">H1V43_39935</name>
</gene>
<dbReference type="CDD" id="cd00338">
    <property type="entry name" value="Ser_Recombinase"/>
    <property type="match status" value="1"/>
</dbReference>
<dbReference type="PROSITE" id="PS51737">
    <property type="entry name" value="RECOMBINASE_DNA_BIND"/>
    <property type="match status" value="1"/>
</dbReference>
<comment type="caution">
    <text evidence="4">The sequence shown here is derived from an EMBL/GenBank/DDBJ whole genome shotgun (WGS) entry which is preliminary data.</text>
</comment>
<dbReference type="InterPro" id="IPR038109">
    <property type="entry name" value="DNA_bind_recomb_sf"/>
</dbReference>
<dbReference type="InterPro" id="IPR025827">
    <property type="entry name" value="Zn_ribbon_recom_dom"/>
</dbReference>
<dbReference type="Gene3D" id="3.40.50.1390">
    <property type="entry name" value="Resolvase, N-terminal catalytic domain"/>
    <property type="match status" value="1"/>
</dbReference>
<dbReference type="AlphaFoldDB" id="A0A7W2D9Q9"/>
<dbReference type="PROSITE" id="PS51736">
    <property type="entry name" value="RECOMBINASES_3"/>
    <property type="match status" value="1"/>
</dbReference>
<evidence type="ECO:0000256" key="1">
    <source>
        <dbReference type="SAM" id="MobiDB-lite"/>
    </source>
</evidence>
<dbReference type="SUPFAM" id="SSF53041">
    <property type="entry name" value="Resolvase-like"/>
    <property type="match status" value="1"/>
</dbReference>
<dbReference type="GO" id="GO:0000150">
    <property type="term" value="F:DNA strand exchange activity"/>
    <property type="evidence" value="ECO:0007669"/>
    <property type="project" value="InterPro"/>
</dbReference>
<dbReference type="SMART" id="SM00857">
    <property type="entry name" value="Resolvase"/>
    <property type="match status" value="1"/>
</dbReference>
<dbReference type="PANTHER" id="PTHR30461:SF23">
    <property type="entry name" value="DNA RECOMBINASE-RELATED"/>
    <property type="match status" value="1"/>
</dbReference>
<dbReference type="Pfam" id="PF00239">
    <property type="entry name" value="Resolvase"/>
    <property type="match status" value="1"/>
</dbReference>
<dbReference type="InterPro" id="IPR011109">
    <property type="entry name" value="DNA_bind_recombinase_dom"/>
</dbReference>
<feature type="domain" description="Recombinase" evidence="3">
    <location>
        <begin position="180"/>
        <end position="325"/>
    </location>
</feature>
<evidence type="ECO:0000259" key="3">
    <source>
        <dbReference type="PROSITE" id="PS51737"/>
    </source>
</evidence>
<proteinExistence type="predicted"/>
<dbReference type="Gene3D" id="3.90.1750.20">
    <property type="entry name" value="Putative Large Serine Recombinase, Chain B, Domain 2"/>
    <property type="match status" value="1"/>
</dbReference>
<dbReference type="Proteomes" id="UP000586976">
    <property type="component" value="Unassembled WGS sequence"/>
</dbReference>
<feature type="region of interest" description="Disordered" evidence="1">
    <location>
        <begin position="623"/>
        <end position="642"/>
    </location>
</feature>
<sequence length="729" mass="81524">MTALMPWERSGSKVTDRQLTRLAVVYVRQSSMQQVADHQESTRLQYALVDRAAALGWPASRVVVIDEDLGRSGASTVGRSGFARLVTEIGLDHVGLVLGIEMSRLARSGKDWYQLIELCALSGALLADTDGVYDPAEHNDRLLLGLKGTMAEAELHLIKQRMQTGRVNKARRGELAVPLPIGYVRRPSGEAVLDPDEQAQSAVRLVFTKFAELGTLHAVLRWLVEHGIELPVRLRRGPDKGELEWRRPNRMTLQCMLHSPVYAGIYAYGRRRVEHRRQQPGRPSTGRVVRGEDEWLVFIPDALPAYITVDQYRANLARLAANAARAETPGVVRSGSALLAGLVKCGRCGKRMTVRYHQQADSTRPDYVCARQMTDYGAGERCQALNGACVDTFVTAHVLAALAPAALEVSLRAAEQVLAERAELEKIWSQRLERAALSADRARRCYRLAEPENRLVVRQLEKDWEQALAAQQTLQEEYDRFTLTRPRTLTAAEQQAITALAGDIEGLWTAQSTTAADRKEIIRALVEQVTVTVLGTSERVTVTITWAGGRTTTGETTRPVALLQQLSYFPQIKERVRELAGQGHRAEAIARRLHAEGFRPVRGRGDRISASAVKEILRELGCLPPPARPRSAPPPGEEPGRDEWWLEDLAAELDMPAVTLYSWIYRGWVNARKESRRPYRWILHAGPTELADLRERRTRPPGWYTRRRWTDTEPPIPAQDGDQTASSHL</sequence>